<evidence type="ECO:0000256" key="3">
    <source>
        <dbReference type="ARBA" id="ARBA00022722"/>
    </source>
</evidence>
<reference evidence="10 11" key="1">
    <citation type="submission" date="2019-01" db="EMBL/GenBank/DDBJ databases">
        <title>Pseudoxanthomonas composti sp. nov., isolated from compost.</title>
        <authorList>
            <person name="Yang G."/>
        </authorList>
    </citation>
    <scope>NUCLEOTIDE SEQUENCE [LARGE SCALE GENOMIC DNA]</scope>
    <source>
        <strain evidence="10 11">GSS15</strain>
    </source>
</reference>
<evidence type="ECO:0000256" key="9">
    <source>
        <dbReference type="SAM" id="MobiDB-lite"/>
    </source>
</evidence>
<dbReference type="AlphaFoldDB" id="A0A4Q1JXM8"/>
<keyword evidence="2 7" id="KW-0819">tRNA processing</keyword>
<dbReference type="InterPro" id="IPR020539">
    <property type="entry name" value="RNase_P_CS"/>
</dbReference>
<comment type="function">
    <text evidence="1 7">RNaseP catalyzes the removal of the 5'-leader sequence from pre-tRNA to produce the mature 5'-terminus. It can also cleave other RNA substrates such as 4.5S RNA. The protein component plays an auxiliary but essential role in vivo by binding to the 5'-leader sequence and broadening the substrate specificity of the ribozyme.</text>
</comment>
<dbReference type="EC" id="3.1.26.5" evidence="7 8"/>
<dbReference type="NCBIfam" id="TIGR00188">
    <property type="entry name" value="rnpA"/>
    <property type="match status" value="1"/>
</dbReference>
<gene>
    <name evidence="7 10" type="primary">rnpA</name>
    <name evidence="10" type="ORF">EPA99_09470</name>
</gene>
<dbReference type="RefSeq" id="WP_129470974.1">
    <property type="nucleotide sequence ID" value="NZ_SAWZ01000004.1"/>
</dbReference>
<evidence type="ECO:0000256" key="8">
    <source>
        <dbReference type="NCBIfam" id="TIGR00188"/>
    </source>
</evidence>
<organism evidence="10 11">
    <name type="scientific">Pseudoxanthomonas composti</name>
    <dbReference type="NCBI Taxonomy" id="2137479"/>
    <lineage>
        <taxon>Bacteria</taxon>
        <taxon>Pseudomonadati</taxon>
        <taxon>Pseudomonadota</taxon>
        <taxon>Gammaproteobacteria</taxon>
        <taxon>Lysobacterales</taxon>
        <taxon>Lysobacteraceae</taxon>
        <taxon>Pseudoxanthomonas</taxon>
    </lineage>
</organism>
<dbReference type="PROSITE" id="PS00648">
    <property type="entry name" value="RIBONUCLEASE_P"/>
    <property type="match status" value="1"/>
</dbReference>
<dbReference type="GO" id="GO:0000049">
    <property type="term" value="F:tRNA binding"/>
    <property type="evidence" value="ECO:0007669"/>
    <property type="project" value="UniProtKB-UniRule"/>
</dbReference>
<keyword evidence="5 7" id="KW-0378">Hydrolase</keyword>
<keyword evidence="11" id="KW-1185">Reference proteome</keyword>
<feature type="region of interest" description="Disordered" evidence="9">
    <location>
        <begin position="115"/>
        <end position="144"/>
    </location>
</feature>
<comment type="catalytic activity">
    <reaction evidence="7">
        <text>Endonucleolytic cleavage of RNA, removing 5'-extranucleotides from tRNA precursor.</text>
        <dbReference type="EC" id="3.1.26.5"/>
    </reaction>
</comment>
<accession>A0A4Q1JXM8</accession>
<evidence type="ECO:0000313" key="11">
    <source>
        <dbReference type="Proteomes" id="UP000289784"/>
    </source>
</evidence>
<dbReference type="HAMAP" id="MF_00227">
    <property type="entry name" value="RNase_P"/>
    <property type="match status" value="1"/>
</dbReference>
<keyword evidence="6 7" id="KW-0694">RNA-binding</keyword>
<dbReference type="InterPro" id="IPR000100">
    <property type="entry name" value="RNase_P"/>
</dbReference>
<keyword evidence="3 7" id="KW-0540">Nuclease</keyword>
<comment type="caution">
    <text evidence="10">The sequence shown here is derived from an EMBL/GenBank/DDBJ whole genome shotgun (WGS) entry which is preliminary data.</text>
</comment>
<dbReference type="PANTHER" id="PTHR33992:SF1">
    <property type="entry name" value="RIBONUCLEASE P PROTEIN COMPONENT"/>
    <property type="match status" value="1"/>
</dbReference>
<comment type="subunit">
    <text evidence="7">Consists of a catalytic RNA component (M1 or rnpB) and a protein subunit.</text>
</comment>
<evidence type="ECO:0000256" key="6">
    <source>
        <dbReference type="ARBA" id="ARBA00022884"/>
    </source>
</evidence>
<comment type="similarity">
    <text evidence="7">Belongs to the RnpA family.</text>
</comment>
<dbReference type="OrthoDB" id="9796422at2"/>
<keyword evidence="4 7" id="KW-0255">Endonuclease</keyword>
<dbReference type="GO" id="GO:0004526">
    <property type="term" value="F:ribonuclease P activity"/>
    <property type="evidence" value="ECO:0007669"/>
    <property type="project" value="UniProtKB-UniRule"/>
</dbReference>
<dbReference type="PANTHER" id="PTHR33992">
    <property type="entry name" value="RIBONUCLEASE P PROTEIN COMPONENT"/>
    <property type="match status" value="1"/>
</dbReference>
<dbReference type="GO" id="GO:0030677">
    <property type="term" value="C:ribonuclease P complex"/>
    <property type="evidence" value="ECO:0007669"/>
    <property type="project" value="TreeGrafter"/>
</dbReference>
<dbReference type="EMBL" id="SAWZ01000004">
    <property type="protein sequence ID" value="RXR06062.1"/>
    <property type="molecule type" value="Genomic_DNA"/>
</dbReference>
<dbReference type="GO" id="GO:0042781">
    <property type="term" value="F:3'-tRNA processing endoribonuclease activity"/>
    <property type="evidence" value="ECO:0007669"/>
    <property type="project" value="TreeGrafter"/>
</dbReference>
<dbReference type="Gene3D" id="3.30.230.10">
    <property type="match status" value="1"/>
</dbReference>
<dbReference type="SUPFAM" id="SSF54211">
    <property type="entry name" value="Ribosomal protein S5 domain 2-like"/>
    <property type="match status" value="1"/>
</dbReference>
<proteinExistence type="inferred from homology"/>
<evidence type="ECO:0000313" key="10">
    <source>
        <dbReference type="EMBL" id="RXR06062.1"/>
    </source>
</evidence>
<evidence type="ECO:0000256" key="2">
    <source>
        <dbReference type="ARBA" id="ARBA00022694"/>
    </source>
</evidence>
<dbReference type="Proteomes" id="UP000289784">
    <property type="component" value="Unassembled WGS sequence"/>
</dbReference>
<sequence length="144" mass="15659">MSLTFPRSSRVRTRGDYTRAFDRARRTADPLMVLHWARETASEPRLGLAVSRKVDPNAVGRNRIKRVLREQFRQLRAQLPAGDYVVVARHVARQATNTALREAFCRLLQRSGALPPAAVGGTMPAPAAPAPTSSSLSASPSGDA</sequence>
<dbReference type="Pfam" id="PF00825">
    <property type="entry name" value="Ribonuclease_P"/>
    <property type="match status" value="1"/>
</dbReference>
<dbReference type="InterPro" id="IPR020568">
    <property type="entry name" value="Ribosomal_Su5_D2-typ_SF"/>
</dbReference>
<name>A0A4Q1JXM8_9GAMM</name>
<protein>
    <recommendedName>
        <fullName evidence="7 8">Ribonuclease P protein component</fullName>
        <shortName evidence="7">RNase P protein</shortName>
        <shortName evidence="7">RNaseP protein</shortName>
        <ecNumber evidence="7 8">3.1.26.5</ecNumber>
    </recommendedName>
    <alternativeName>
        <fullName evidence="7">Protein C5</fullName>
    </alternativeName>
</protein>
<evidence type="ECO:0000256" key="4">
    <source>
        <dbReference type="ARBA" id="ARBA00022759"/>
    </source>
</evidence>
<evidence type="ECO:0000256" key="5">
    <source>
        <dbReference type="ARBA" id="ARBA00022801"/>
    </source>
</evidence>
<dbReference type="GO" id="GO:0001682">
    <property type="term" value="P:tRNA 5'-leader removal"/>
    <property type="evidence" value="ECO:0007669"/>
    <property type="project" value="UniProtKB-UniRule"/>
</dbReference>
<dbReference type="InterPro" id="IPR014721">
    <property type="entry name" value="Ribsml_uS5_D2-typ_fold_subgr"/>
</dbReference>
<evidence type="ECO:0000256" key="7">
    <source>
        <dbReference type="HAMAP-Rule" id="MF_00227"/>
    </source>
</evidence>
<evidence type="ECO:0000256" key="1">
    <source>
        <dbReference type="ARBA" id="ARBA00002663"/>
    </source>
</evidence>